<dbReference type="EMBL" id="GBXM01095874">
    <property type="protein sequence ID" value="JAH12703.1"/>
    <property type="molecule type" value="Transcribed_RNA"/>
</dbReference>
<protein>
    <submittedName>
        <fullName evidence="1">Uncharacterized protein</fullName>
    </submittedName>
</protein>
<name>A0A0E9Q9A0_ANGAN</name>
<accession>A0A0E9Q9A0</accession>
<reference evidence="1" key="2">
    <citation type="journal article" date="2015" name="Fish Shellfish Immunol.">
        <title>Early steps in the European eel (Anguilla anguilla)-Vibrio vulnificus interaction in the gills: Role of the RtxA13 toxin.</title>
        <authorList>
            <person name="Callol A."/>
            <person name="Pajuelo D."/>
            <person name="Ebbesson L."/>
            <person name="Teles M."/>
            <person name="MacKenzie S."/>
            <person name="Amaro C."/>
        </authorList>
    </citation>
    <scope>NUCLEOTIDE SEQUENCE</scope>
</reference>
<dbReference type="AlphaFoldDB" id="A0A0E9Q9A0"/>
<reference evidence="1" key="1">
    <citation type="submission" date="2014-11" db="EMBL/GenBank/DDBJ databases">
        <authorList>
            <person name="Amaro Gonzalez C."/>
        </authorList>
    </citation>
    <scope>NUCLEOTIDE SEQUENCE</scope>
</reference>
<evidence type="ECO:0000313" key="1">
    <source>
        <dbReference type="EMBL" id="JAH12703.1"/>
    </source>
</evidence>
<sequence>MLQETYSAVVQVKTLKCRRRRHRRR</sequence>
<proteinExistence type="predicted"/>
<organism evidence="1">
    <name type="scientific">Anguilla anguilla</name>
    <name type="common">European freshwater eel</name>
    <name type="synonym">Muraena anguilla</name>
    <dbReference type="NCBI Taxonomy" id="7936"/>
    <lineage>
        <taxon>Eukaryota</taxon>
        <taxon>Metazoa</taxon>
        <taxon>Chordata</taxon>
        <taxon>Craniata</taxon>
        <taxon>Vertebrata</taxon>
        <taxon>Euteleostomi</taxon>
        <taxon>Actinopterygii</taxon>
        <taxon>Neopterygii</taxon>
        <taxon>Teleostei</taxon>
        <taxon>Anguilliformes</taxon>
        <taxon>Anguillidae</taxon>
        <taxon>Anguilla</taxon>
    </lineage>
</organism>